<comment type="caution">
    <text evidence="1">The sequence shown here is derived from an EMBL/GenBank/DDBJ whole genome shotgun (WGS) entry which is preliminary data.</text>
</comment>
<organism evidence="1 2">
    <name type="scientific">Daphnia galeata</name>
    <dbReference type="NCBI Taxonomy" id="27404"/>
    <lineage>
        <taxon>Eukaryota</taxon>
        <taxon>Metazoa</taxon>
        <taxon>Ecdysozoa</taxon>
        <taxon>Arthropoda</taxon>
        <taxon>Crustacea</taxon>
        <taxon>Branchiopoda</taxon>
        <taxon>Diplostraca</taxon>
        <taxon>Cladocera</taxon>
        <taxon>Anomopoda</taxon>
        <taxon>Daphniidae</taxon>
        <taxon>Daphnia</taxon>
    </lineage>
</organism>
<sequence length="78" mass="9453">MMTFRLKTYHHLQQATKKLLYSDGGERESSNIRTAANGGEVFRKKRKVGLTGELFLTCLMERKRRRRRRRRRECRRLL</sequence>
<name>A0A8J2WP38_9CRUS</name>
<accession>A0A8J2WP38</accession>
<protein>
    <submittedName>
        <fullName evidence="1">Uncharacterized protein</fullName>
    </submittedName>
</protein>
<dbReference type="Proteomes" id="UP000789390">
    <property type="component" value="Unassembled WGS sequence"/>
</dbReference>
<gene>
    <name evidence="1" type="ORF">DGAL_LOCUS17381</name>
</gene>
<evidence type="ECO:0000313" key="2">
    <source>
        <dbReference type="Proteomes" id="UP000789390"/>
    </source>
</evidence>
<dbReference type="EMBL" id="CAKKLH010000340">
    <property type="protein sequence ID" value="CAH0113485.1"/>
    <property type="molecule type" value="Genomic_DNA"/>
</dbReference>
<dbReference type="AlphaFoldDB" id="A0A8J2WP38"/>
<keyword evidence="2" id="KW-1185">Reference proteome</keyword>
<reference evidence="1" key="1">
    <citation type="submission" date="2021-11" db="EMBL/GenBank/DDBJ databases">
        <authorList>
            <person name="Schell T."/>
        </authorList>
    </citation>
    <scope>NUCLEOTIDE SEQUENCE</scope>
    <source>
        <strain evidence="1">M5</strain>
    </source>
</reference>
<proteinExistence type="predicted"/>
<evidence type="ECO:0000313" key="1">
    <source>
        <dbReference type="EMBL" id="CAH0113485.1"/>
    </source>
</evidence>